<gene>
    <name evidence="2" type="ORF">LzC2_23900</name>
</gene>
<organism evidence="2 3">
    <name type="scientific">Alienimonas chondri</name>
    <dbReference type="NCBI Taxonomy" id="2681879"/>
    <lineage>
        <taxon>Bacteria</taxon>
        <taxon>Pseudomonadati</taxon>
        <taxon>Planctomycetota</taxon>
        <taxon>Planctomycetia</taxon>
        <taxon>Planctomycetales</taxon>
        <taxon>Planctomycetaceae</taxon>
        <taxon>Alienimonas</taxon>
    </lineage>
</organism>
<sequence>MDTASLLPLILIAAVVMALALGGMALGVMLSGKRIEGSCGGLANSNIPGHDATSPCMSCGAKPETCDRPGADQVRQAIRKESDQESVNAAG</sequence>
<evidence type="ECO:0000313" key="2">
    <source>
        <dbReference type="EMBL" id="NNJ26307.1"/>
    </source>
</evidence>
<comment type="caution">
    <text evidence="2">The sequence shown here is derived from an EMBL/GenBank/DDBJ whole genome shotgun (WGS) entry which is preliminary data.</text>
</comment>
<evidence type="ECO:0000256" key="1">
    <source>
        <dbReference type="SAM" id="Phobius"/>
    </source>
</evidence>
<dbReference type="EMBL" id="WTPX01000072">
    <property type="protein sequence ID" value="NNJ26307.1"/>
    <property type="molecule type" value="Genomic_DNA"/>
</dbReference>
<accession>A0ABX1VDZ9</accession>
<proteinExistence type="predicted"/>
<keyword evidence="1" id="KW-0812">Transmembrane</keyword>
<name>A0ABX1VDZ9_9PLAN</name>
<feature type="transmembrane region" description="Helical" evidence="1">
    <location>
        <begin position="6"/>
        <end position="28"/>
    </location>
</feature>
<dbReference type="Proteomes" id="UP000609651">
    <property type="component" value="Unassembled WGS sequence"/>
</dbReference>
<dbReference type="RefSeq" id="WP_171187211.1">
    <property type="nucleotide sequence ID" value="NZ_WTPX01000072.1"/>
</dbReference>
<keyword evidence="3" id="KW-1185">Reference proteome</keyword>
<protein>
    <recommendedName>
        <fullName evidence="4">(Na+)-NQR maturation NqrM</fullName>
    </recommendedName>
</protein>
<evidence type="ECO:0000313" key="3">
    <source>
        <dbReference type="Proteomes" id="UP000609651"/>
    </source>
</evidence>
<keyword evidence="1" id="KW-1133">Transmembrane helix</keyword>
<reference evidence="2 3" key="1">
    <citation type="journal article" date="2020" name="Syst. Appl. Microbiol.">
        <title>Alienimonas chondri sp. nov., a novel planctomycete isolated from the biofilm of the red alga Chondrus crispus.</title>
        <authorList>
            <person name="Vitorino I."/>
            <person name="Albuquerque L."/>
            <person name="Wiegand S."/>
            <person name="Kallscheuer N."/>
            <person name="da Costa M.S."/>
            <person name="Lobo-da-Cunha A."/>
            <person name="Jogler C."/>
            <person name="Lage O.M."/>
        </authorList>
    </citation>
    <scope>NUCLEOTIDE SEQUENCE [LARGE SCALE GENOMIC DNA]</scope>
    <source>
        <strain evidence="2 3">LzC2</strain>
    </source>
</reference>
<keyword evidence="1" id="KW-0472">Membrane</keyword>
<evidence type="ECO:0008006" key="4">
    <source>
        <dbReference type="Google" id="ProtNLM"/>
    </source>
</evidence>